<dbReference type="OrthoDB" id="2630192at2"/>
<reference evidence="1 2" key="1">
    <citation type="submission" date="2017-07" db="EMBL/GenBank/DDBJ databases">
        <title>Genome sequencing and assembly of Paenibacillus rigui.</title>
        <authorList>
            <person name="Mayilraj S."/>
        </authorList>
    </citation>
    <scope>NUCLEOTIDE SEQUENCE [LARGE SCALE GENOMIC DNA]</scope>
    <source>
        <strain evidence="1 2">JCM 16352</strain>
    </source>
</reference>
<dbReference type="RefSeq" id="WP_094016449.1">
    <property type="nucleotide sequence ID" value="NZ_NMQW01000027.1"/>
</dbReference>
<organism evidence="1 2">
    <name type="scientific">Paenibacillus rigui</name>
    <dbReference type="NCBI Taxonomy" id="554312"/>
    <lineage>
        <taxon>Bacteria</taxon>
        <taxon>Bacillati</taxon>
        <taxon>Bacillota</taxon>
        <taxon>Bacilli</taxon>
        <taxon>Bacillales</taxon>
        <taxon>Paenibacillaceae</taxon>
        <taxon>Paenibacillus</taxon>
    </lineage>
</organism>
<dbReference type="EMBL" id="NMQW01000027">
    <property type="protein sequence ID" value="OXM84593.1"/>
    <property type="molecule type" value="Genomic_DNA"/>
</dbReference>
<comment type="caution">
    <text evidence="1">The sequence shown here is derived from an EMBL/GenBank/DDBJ whole genome shotgun (WGS) entry which is preliminary data.</text>
</comment>
<sequence>MNVKILQVGDKVKWSSQAQGSVKEKAGMVIAIVPGGQRASKYLPDGIEMKNKTYVKFDTEIAKHVRYIVEVPRGGKSVKFDYYCPRVESLRMNVD</sequence>
<keyword evidence="2" id="KW-1185">Reference proteome</keyword>
<dbReference type="Proteomes" id="UP000215509">
    <property type="component" value="Unassembled WGS sequence"/>
</dbReference>
<dbReference type="AlphaFoldDB" id="A0A229UMJ1"/>
<evidence type="ECO:0008006" key="3">
    <source>
        <dbReference type="Google" id="ProtNLM"/>
    </source>
</evidence>
<name>A0A229UMJ1_9BACL</name>
<evidence type="ECO:0000313" key="2">
    <source>
        <dbReference type="Proteomes" id="UP000215509"/>
    </source>
</evidence>
<protein>
    <recommendedName>
        <fullName evidence="3">Hypervirulence associated protein TUDOR domain-containing protein</fullName>
    </recommendedName>
</protein>
<evidence type="ECO:0000313" key="1">
    <source>
        <dbReference type="EMBL" id="OXM84593.1"/>
    </source>
</evidence>
<accession>A0A229UMJ1</accession>
<gene>
    <name evidence="1" type="ORF">CF651_18980</name>
</gene>
<proteinExistence type="predicted"/>